<dbReference type="InterPro" id="IPR012340">
    <property type="entry name" value="NA-bd_OB-fold"/>
</dbReference>
<dbReference type="Gene3D" id="2.40.50.140">
    <property type="entry name" value="Nucleic acid-binding proteins"/>
    <property type="match status" value="2"/>
</dbReference>
<dbReference type="OrthoDB" id="6282340at2759"/>
<dbReference type="SUPFAM" id="SSF50249">
    <property type="entry name" value="Nucleic acid-binding proteins"/>
    <property type="match status" value="2"/>
</dbReference>
<dbReference type="InterPro" id="IPR015187">
    <property type="entry name" value="BRCA2_OB_1"/>
</dbReference>
<dbReference type="PANTHER" id="PTHR11289:SF0">
    <property type="entry name" value="BREAST CANCER TYPE 2 SUSCEPTIBILITY PROTEIN"/>
    <property type="match status" value="1"/>
</dbReference>
<evidence type="ECO:0000313" key="6">
    <source>
        <dbReference type="WBParaSite" id="ECPE_0000273301-mRNA-1"/>
    </source>
</evidence>
<protein>
    <submittedName>
        <fullName evidence="6">Telo_bind domain-containing protein</fullName>
    </submittedName>
</protein>
<dbReference type="WBParaSite" id="ECPE_0000273301-mRNA-1">
    <property type="protein sequence ID" value="ECPE_0000273301-mRNA-1"/>
    <property type="gene ID" value="ECPE_0000273301"/>
</dbReference>
<proteinExistence type="predicted"/>
<dbReference type="SUPFAM" id="SSF81878">
    <property type="entry name" value="BRCA2 tower domain"/>
    <property type="match status" value="1"/>
</dbReference>
<feature type="domain" description="Breast cancer type 2 susceptibility protein helical" evidence="3">
    <location>
        <begin position="2"/>
        <end position="65"/>
    </location>
</feature>
<dbReference type="EMBL" id="UZAN01039819">
    <property type="protein sequence ID" value="VDP67273.1"/>
    <property type="molecule type" value="Genomic_DNA"/>
</dbReference>
<feature type="compositionally biased region" description="Low complexity" evidence="1">
    <location>
        <begin position="812"/>
        <end position="835"/>
    </location>
</feature>
<reference evidence="6" key="1">
    <citation type="submission" date="2016-06" db="UniProtKB">
        <authorList>
            <consortium name="WormBaseParasite"/>
        </authorList>
    </citation>
    <scope>IDENTIFICATION</scope>
</reference>
<name>A0A183A6Z5_9TREM</name>
<feature type="domain" description="BRCA2 OB1" evidence="2">
    <location>
        <begin position="70"/>
        <end position="204"/>
    </location>
</feature>
<dbReference type="Pfam" id="PF09103">
    <property type="entry name" value="BRCA-2_OB1"/>
    <property type="match status" value="1"/>
</dbReference>
<dbReference type="InterPro" id="IPR015252">
    <property type="entry name" value="BRCA2_hlx"/>
</dbReference>
<evidence type="ECO:0000256" key="1">
    <source>
        <dbReference type="SAM" id="MobiDB-lite"/>
    </source>
</evidence>
<dbReference type="PANTHER" id="PTHR11289">
    <property type="entry name" value="BREAST CANCER TYPE 2 SUSCEPTIBILITY PROTEIN BRCA2"/>
    <property type="match status" value="1"/>
</dbReference>
<gene>
    <name evidence="4" type="ORF">ECPE_LOCUS2730</name>
</gene>
<feature type="region of interest" description="Disordered" evidence="1">
    <location>
        <begin position="921"/>
        <end position="946"/>
    </location>
</feature>
<dbReference type="GO" id="GO:0006355">
    <property type="term" value="P:regulation of DNA-templated transcription"/>
    <property type="evidence" value="ECO:0007669"/>
    <property type="project" value="TreeGrafter"/>
</dbReference>
<dbReference type="GO" id="GO:0000724">
    <property type="term" value="P:double-strand break repair via homologous recombination"/>
    <property type="evidence" value="ECO:0007669"/>
    <property type="project" value="InterPro"/>
</dbReference>
<feature type="region of interest" description="Disordered" evidence="1">
    <location>
        <begin position="962"/>
        <end position="988"/>
    </location>
</feature>
<evidence type="ECO:0000259" key="3">
    <source>
        <dbReference type="Pfam" id="PF09169"/>
    </source>
</evidence>
<organism evidence="6">
    <name type="scientific">Echinostoma caproni</name>
    <dbReference type="NCBI Taxonomy" id="27848"/>
    <lineage>
        <taxon>Eukaryota</taxon>
        <taxon>Metazoa</taxon>
        <taxon>Spiralia</taxon>
        <taxon>Lophotrochozoa</taxon>
        <taxon>Platyhelminthes</taxon>
        <taxon>Trematoda</taxon>
        <taxon>Digenea</taxon>
        <taxon>Plagiorchiida</taxon>
        <taxon>Echinostomata</taxon>
        <taxon>Echinostomatoidea</taxon>
        <taxon>Echinostomatidae</taxon>
        <taxon>Echinostoma</taxon>
    </lineage>
</organism>
<dbReference type="SUPFAM" id="SSF81872">
    <property type="entry name" value="BRCA2 helical domain"/>
    <property type="match status" value="1"/>
</dbReference>
<evidence type="ECO:0000259" key="2">
    <source>
        <dbReference type="Pfam" id="PF09103"/>
    </source>
</evidence>
<feature type="compositionally biased region" description="Polar residues" evidence="1">
    <location>
        <begin position="733"/>
        <end position="746"/>
    </location>
</feature>
<sequence>MASPGVSLQLVSQRWLEHHYDHVVWKLGCTALRFSTQAKNPLPENYFSPHHVLLRLRYRYDRELDAVERPALRRIVELDDTAARRLVLCVSELDTSNPSLIKARLSDGWYQLVWQLDPALARQVRSARIRVGCKLVTVGAELVSVDSVTGVSETARSVHTRPTGGSSDPSFGHLFESDGAAVGVALKLHGNSTRPVPWHTKLGFSVAQPKSGSGLYPVALCSLAVDGGLCTAIRVVIQRRYPMQYMETVDPPDGLDKDTADVTGSTSKVTSWKRHIFRSERAEQAEAAHHDTLKQNALDRVLNDLVPSKPGDEALPVGYRQRRRQPTLSELKSLGNDGEALFNIVMSALDPTEVEADLSDSQRNAIHEYRETALRHAVAEATPVRKVTPLLRIRVAGLHPKDLETNCVVPLTFWNPTDELLSLIKEGEPMEIYRLQVSTTRTSDPFVPPNPPHHDGCIEPGTVLSLSGSRNTTIRPLISTAKQSENTDASDLVDENLISQVYEPRCALSVADCQRLFAVSPQGFRAPQPDPGFLEVDLRCTVVVVHSSNSSERIIAPSFGRGAADPTASTSKFQNSTVDSVYVTDIDAETEGCLAVVKLWGGLQVHHLSGLIRRGQAVHFTDLQLRHRQIHSSTSVVDPETGLKSAPILTLHYTVASNVTADKTTKPVWRSTRLSESKPQVAHNRLDSHLDQLARLAESHWSSNSPSFTPYSVPTRRLPAYTRTPAKSGLASLLNTGTPQDTTPISRSRERPQLQTPTRQPQSLKQCLEWHSRTIYPKASISKAAPLIKRAVRSTPRTGLSRHSRPRTVTVLPTTTLPPVSGTVETSSHSSSVSTDCALRPSISEPTNPNPLAFEEDQFCTTPQPKAKRRRTSPAPLPDGYQIATPNKMDIRESDSIPSLSKSILEDTPDLLCSPVYSGSVHPGSPLQLSHPPVESSSPMLSSGELPAEDLDVSIADLVKTRRRAARSFQASSTPTRTKSRQFLAPPQ</sequence>
<accession>A0A183A6Z5</accession>
<evidence type="ECO:0000313" key="5">
    <source>
        <dbReference type="Proteomes" id="UP000272942"/>
    </source>
</evidence>
<dbReference type="Proteomes" id="UP000272942">
    <property type="component" value="Unassembled WGS sequence"/>
</dbReference>
<feature type="compositionally biased region" description="Low complexity" evidence="1">
    <location>
        <begin position="753"/>
        <end position="762"/>
    </location>
</feature>
<evidence type="ECO:0000313" key="4">
    <source>
        <dbReference type="EMBL" id="VDP67273.1"/>
    </source>
</evidence>
<feature type="region of interest" description="Disordered" evidence="1">
    <location>
        <begin position="812"/>
        <end position="894"/>
    </location>
</feature>
<keyword evidence="5" id="KW-1185">Reference proteome</keyword>
<dbReference type="InterPro" id="IPR015525">
    <property type="entry name" value="BRCA2"/>
</dbReference>
<reference evidence="4 5" key="2">
    <citation type="submission" date="2018-11" db="EMBL/GenBank/DDBJ databases">
        <authorList>
            <consortium name="Pathogen Informatics"/>
        </authorList>
    </citation>
    <scope>NUCLEOTIDE SEQUENCE [LARGE SCALE GENOMIC DNA]</scope>
    <source>
        <strain evidence="4 5">Egypt</strain>
    </source>
</reference>
<dbReference type="InterPro" id="IPR036315">
    <property type="entry name" value="BRCA2_hlx_sf"/>
</dbReference>
<dbReference type="Pfam" id="PF09169">
    <property type="entry name" value="BRCA-2_helical"/>
    <property type="match status" value="1"/>
</dbReference>
<feature type="region of interest" description="Disordered" evidence="1">
    <location>
        <begin position="727"/>
        <end position="764"/>
    </location>
</feature>
<dbReference type="GO" id="GO:0005634">
    <property type="term" value="C:nucleus"/>
    <property type="evidence" value="ECO:0007669"/>
    <property type="project" value="TreeGrafter"/>
</dbReference>
<dbReference type="AlphaFoldDB" id="A0A183A6Z5"/>